<dbReference type="PANTHER" id="PTHR33941">
    <property type="entry name" value="PROPANEDIOL UTILIZATION PROTEIN PDUA"/>
    <property type="match status" value="1"/>
</dbReference>
<dbReference type="InterPro" id="IPR037233">
    <property type="entry name" value="CcmK-like_sf"/>
</dbReference>
<keyword evidence="4" id="KW-0175">Coiled coil</keyword>
<evidence type="ECO:0000256" key="4">
    <source>
        <dbReference type="SAM" id="Coils"/>
    </source>
</evidence>
<evidence type="ECO:0000256" key="2">
    <source>
        <dbReference type="ARBA" id="ARBA00024446"/>
    </source>
</evidence>
<dbReference type="Proteomes" id="UP000482209">
    <property type="component" value="Unassembled WGS sequence"/>
</dbReference>
<dbReference type="InterPro" id="IPR000249">
    <property type="entry name" value="BMC_dom"/>
</dbReference>
<reference evidence="7 8" key="1">
    <citation type="submission" date="2019-08" db="EMBL/GenBank/DDBJ databases">
        <title>In-depth cultivation of the pig gut microbiome towards novel bacterial diversity and tailored functional studies.</title>
        <authorList>
            <person name="Wylensek D."/>
            <person name="Hitch T.C.A."/>
            <person name="Clavel T."/>
        </authorList>
    </citation>
    <scope>NUCLEOTIDE SEQUENCE [LARGE SCALE GENOMIC DNA]</scope>
    <source>
        <strain evidence="7 8">WCA-693-APC-MOT-I</strain>
    </source>
</reference>
<organism evidence="7 8">
    <name type="scientific">Velocimicrobium porci</name>
    <dbReference type="NCBI Taxonomy" id="2606634"/>
    <lineage>
        <taxon>Bacteria</taxon>
        <taxon>Bacillati</taxon>
        <taxon>Bacillota</taxon>
        <taxon>Clostridia</taxon>
        <taxon>Lachnospirales</taxon>
        <taxon>Lachnospiraceae</taxon>
        <taxon>Velocimicrobium</taxon>
    </lineage>
</organism>
<comment type="caution">
    <text evidence="7">The sequence shown here is derived from an EMBL/GenBank/DDBJ whole genome shotgun (WGS) entry which is preliminary data.</text>
</comment>
<dbReference type="PROSITE" id="PS51931">
    <property type="entry name" value="BMC_CP"/>
    <property type="match status" value="1"/>
</dbReference>
<dbReference type="PANTHER" id="PTHR33941:SF11">
    <property type="entry name" value="BACTERIAL MICROCOMPARTMENT SHELL PROTEIN PDUJ"/>
    <property type="match status" value="1"/>
</dbReference>
<dbReference type="AlphaFoldDB" id="A0A6L5Y1T7"/>
<name>A0A6L5Y1T7_9FIRM</name>
<comment type="subcellular location">
    <subcellularLocation>
        <location evidence="1">Bacterial microcompartment</location>
    </subcellularLocation>
</comment>
<gene>
    <name evidence="7" type="ORF">FYJ58_13975</name>
</gene>
<accession>A0A6L5Y1T7</accession>
<dbReference type="PROSITE" id="PS51930">
    <property type="entry name" value="BMC_2"/>
    <property type="match status" value="1"/>
</dbReference>
<evidence type="ECO:0000256" key="3">
    <source>
        <dbReference type="PROSITE-ProRule" id="PRU01278"/>
    </source>
</evidence>
<dbReference type="EMBL" id="VUMT01000041">
    <property type="protein sequence ID" value="MSS64962.1"/>
    <property type="molecule type" value="Genomic_DNA"/>
</dbReference>
<evidence type="ECO:0000259" key="5">
    <source>
        <dbReference type="PROSITE" id="PS51930"/>
    </source>
</evidence>
<dbReference type="Pfam" id="PF00936">
    <property type="entry name" value="BMC"/>
    <property type="match status" value="1"/>
</dbReference>
<dbReference type="CDD" id="cd07045">
    <property type="entry name" value="BMC_CcmK_like"/>
    <property type="match status" value="1"/>
</dbReference>
<evidence type="ECO:0000259" key="6">
    <source>
        <dbReference type="PROSITE" id="PS51931"/>
    </source>
</evidence>
<dbReference type="InterPro" id="IPR044872">
    <property type="entry name" value="CcmK/CsoS1_BMC"/>
</dbReference>
<feature type="coiled-coil region" evidence="4">
    <location>
        <begin position="85"/>
        <end position="112"/>
    </location>
</feature>
<dbReference type="RefSeq" id="WP_154520320.1">
    <property type="nucleotide sequence ID" value="NZ_VUMT01000041.1"/>
</dbReference>
<dbReference type="GO" id="GO:0031469">
    <property type="term" value="C:bacterial microcompartment"/>
    <property type="evidence" value="ECO:0007669"/>
    <property type="project" value="UniProtKB-SubCell"/>
</dbReference>
<dbReference type="InterPro" id="IPR050575">
    <property type="entry name" value="BMC_shell"/>
</dbReference>
<evidence type="ECO:0000313" key="8">
    <source>
        <dbReference type="Proteomes" id="UP000482209"/>
    </source>
</evidence>
<comment type="similarity">
    <text evidence="3">Belongs to the bacterial microcompartments protein family.</text>
</comment>
<dbReference type="Gene3D" id="3.30.70.1710">
    <property type="match status" value="1"/>
</dbReference>
<keyword evidence="2" id="KW-1283">Bacterial microcompartment</keyword>
<feature type="domain" description="BMC" evidence="5">
    <location>
        <begin position="3"/>
        <end position="87"/>
    </location>
</feature>
<keyword evidence="8" id="KW-1185">Reference proteome</keyword>
<sequence length="198" mass="21896">MKALGMIEVYGKLAAVEALDSALKAANVELVDVTRVGGGLVTVMIAGDVGATKAAIDAAEASAARVGRVISVHVIPRPSEDVGHMVARKETKENLQVEIEEQEETITEDKEEITEDKVLEQINEEIEEPTKEETQPKALTEIKQKKEVITKESLQNMTVANLRSLARQLEITNMTRKQIRFATKEDLVRSISEFLEQE</sequence>
<dbReference type="SMART" id="SM00877">
    <property type="entry name" value="BMC"/>
    <property type="match status" value="1"/>
</dbReference>
<dbReference type="InterPro" id="IPR044870">
    <property type="entry name" value="BMC_CP"/>
</dbReference>
<evidence type="ECO:0000313" key="7">
    <source>
        <dbReference type="EMBL" id="MSS64962.1"/>
    </source>
</evidence>
<dbReference type="SUPFAM" id="SSF143414">
    <property type="entry name" value="CcmK-like"/>
    <property type="match status" value="1"/>
</dbReference>
<protein>
    <submittedName>
        <fullName evidence="7">BMC domain-containing protein</fullName>
    </submittedName>
</protein>
<evidence type="ECO:0000256" key="1">
    <source>
        <dbReference type="ARBA" id="ARBA00024322"/>
    </source>
</evidence>
<feature type="domain" description="BMC circularly permuted" evidence="6">
    <location>
        <begin position="1"/>
        <end position="69"/>
    </location>
</feature>
<proteinExistence type="inferred from homology"/>